<evidence type="ECO:0000259" key="1">
    <source>
        <dbReference type="Pfam" id="PF00148"/>
    </source>
</evidence>
<gene>
    <name evidence="2" type="primary">cfbD</name>
    <name evidence="2" type="ORF">HWN36_10645</name>
</gene>
<reference evidence="2 3" key="1">
    <citation type="submission" date="2020-06" db="EMBL/GenBank/DDBJ databases">
        <title>Methanofollis fontis sp. nov., a methanogen isolated from marine sediments near a cold seep at Four-Way Closure Ridge offshore southwestern Taiwan.</title>
        <authorList>
            <person name="Chen S.-C."/>
            <person name="Teng N.-H."/>
            <person name="Lin Y.-S."/>
            <person name="Lai M.-C."/>
            <person name="Chen H.-H."/>
            <person name="Wang C.-C."/>
        </authorList>
    </citation>
    <scope>NUCLEOTIDE SEQUENCE [LARGE SCALE GENOMIC DNA]</scope>
    <source>
        <strain evidence="2 3">DSM 2702</strain>
    </source>
</reference>
<dbReference type="AlphaFoldDB" id="A0A7K4HSA8"/>
<name>A0A7K4HSA8_9EURY</name>
<comment type="caution">
    <text evidence="2">The sequence shown here is derived from an EMBL/GenBank/DDBJ whole genome shotgun (WGS) entry which is preliminary data.</text>
</comment>
<organism evidence="2 3">
    <name type="scientific">Methanofollis tationis</name>
    <dbReference type="NCBI Taxonomy" id="81417"/>
    <lineage>
        <taxon>Archaea</taxon>
        <taxon>Methanobacteriati</taxon>
        <taxon>Methanobacteriota</taxon>
        <taxon>Stenosarchaea group</taxon>
        <taxon>Methanomicrobia</taxon>
        <taxon>Methanomicrobiales</taxon>
        <taxon>Methanomicrobiaceae</taxon>
        <taxon>Methanofollis</taxon>
    </lineage>
</organism>
<protein>
    <submittedName>
        <fullName evidence="2">Ni-sirohydrochlorin a,c-diamide reductive cyclase catalytic subunit</fullName>
    </submittedName>
</protein>
<keyword evidence="3" id="KW-1185">Reference proteome</keyword>
<dbReference type="PANTHER" id="PTHR42846">
    <property type="entry name" value="NI-SIROHYDROCHLORIN A,C-DIAMIDE REDUCTIVE CYCLASE COMPLEX, COMPONENT CFBD"/>
    <property type="match status" value="1"/>
</dbReference>
<proteinExistence type="predicted"/>
<dbReference type="InterPro" id="IPR000510">
    <property type="entry name" value="Nase/OxRdtase_comp1"/>
</dbReference>
<dbReference type="OrthoDB" id="53142at2157"/>
<dbReference type="Proteomes" id="UP000570823">
    <property type="component" value="Unassembled WGS sequence"/>
</dbReference>
<feature type="domain" description="Nitrogenase/oxidoreductase component 1" evidence="1">
    <location>
        <begin position="14"/>
        <end position="105"/>
    </location>
</feature>
<dbReference type="SUPFAM" id="SSF53807">
    <property type="entry name" value="Helical backbone' metal receptor"/>
    <property type="match status" value="1"/>
</dbReference>
<accession>A0A7K4HSA8</accession>
<dbReference type="NCBIfam" id="TIGR03282">
    <property type="entry name" value="methan_mark_13"/>
    <property type="match status" value="1"/>
</dbReference>
<sequence>MDYIQPRPSSIVAALYTARDLEVEVAILHGPSGCSFKHARLLEEDGMRVLTTSLADNEFIFGGQAVLERVLKGAEKDFHPKRMAVVGTCVSMIIGEDLQAAIEGSGVATPTIAIDIHAGFRENIQGVLAALEPAAAIGWISADELERQRRLLAAANEVERLRGAASRSYIEPSRGDLKHVAARRLIDLAQEGKRGVAIMNAKKETAYMFADELLALHDACPNTEITYIANLEDRGLPKVRADAARVLQGMREAGLEPKLLGALDEYGANGDAIGELIREIEPDFALIVGVPHAVPPEYTEGVEVISVTNGPRQVAPLREMGHAAVVVEVDLHPKTLGVRSIVESEFGAVVRSIARGE</sequence>
<dbReference type="GO" id="GO:0016491">
    <property type="term" value="F:oxidoreductase activity"/>
    <property type="evidence" value="ECO:0007669"/>
    <property type="project" value="InterPro"/>
</dbReference>
<dbReference type="InterPro" id="IPR052673">
    <property type="entry name" value="Ni-siroh_cyclase_CfbD"/>
</dbReference>
<dbReference type="InterPro" id="IPR017675">
    <property type="entry name" value="CfbD"/>
</dbReference>
<dbReference type="Pfam" id="PF00148">
    <property type="entry name" value="Oxidored_nitro"/>
    <property type="match status" value="1"/>
</dbReference>
<dbReference type="RefSeq" id="WP_176789324.1">
    <property type="nucleotide sequence ID" value="NZ_JABXWR010000001.1"/>
</dbReference>
<dbReference type="Gene3D" id="3.40.50.1980">
    <property type="entry name" value="Nitrogenase molybdenum iron protein domain"/>
    <property type="match status" value="1"/>
</dbReference>
<dbReference type="EMBL" id="JABXWR010000001">
    <property type="protein sequence ID" value="NVO67748.1"/>
    <property type="molecule type" value="Genomic_DNA"/>
</dbReference>
<evidence type="ECO:0000313" key="3">
    <source>
        <dbReference type="Proteomes" id="UP000570823"/>
    </source>
</evidence>
<evidence type="ECO:0000313" key="2">
    <source>
        <dbReference type="EMBL" id="NVO67748.1"/>
    </source>
</evidence>
<dbReference type="PANTHER" id="PTHR42846:SF1">
    <property type="entry name" value="NI-SIROHYDROCHLORIN A,C-DIAMIDE REDUCTIVE CYCLASE COMPLEX, COMPONENT CFBD"/>
    <property type="match status" value="1"/>
</dbReference>